<dbReference type="PANTHER" id="PTHR21445:SF0">
    <property type="entry name" value="APURINIC-APYRIMIDINIC ENDONUCLEASE"/>
    <property type="match status" value="1"/>
</dbReference>
<dbReference type="SMART" id="SM00518">
    <property type="entry name" value="AP2Ec"/>
    <property type="match status" value="1"/>
</dbReference>
<keyword evidence="7" id="KW-0862">Zinc</keyword>
<comment type="cofactor">
    <cofactor evidence="1">
        <name>Zn(2+)</name>
        <dbReference type="ChEBI" id="CHEBI:29105"/>
    </cofactor>
</comment>
<evidence type="ECO:0000256" key="5">
    <source>
        <dbReference type="ARBA" id="ARBA00022763"/>
    </source>
</evidence>
<dbReference type="PROSITE" id="PS00730">
    <property type="entry name" value="AP_NUCLEASE_F2_2"/>
    <property type="match status" value="1"/>
</dbReference>
<evidence type="ECO:0000313" key="11">
    <source>
        <dbReference type="Proteomes" id="UP001469365"/>
    </source>
</evidence>
<comment type="similarity">
    <text evidence="2">Belongs to the AP endonuclease 2 family.</text>
</comment>
<keyword evidence="6 10" id="KW-0378">Hydrolase</keyword>
<keyword evidence="4" id="KW-0479">Metal-binding</keyword>
<dbReference type="InterPro" id="IPR036237">
    <property type="entry name" value="Xyl_isomerase-like_sf"/>
</dbReference>
<evidence type="ECO:0000256" key="6">
    <source>
        <dbReference type="ARBA" id="ARBA00022801"/>
    </source>
</evidence>
<evidence type="ECO:0000256" key="7">
    <source>
        <dbReference type="ARBA" id="ARBA00022833"/>
    </source>
</evidence>
<feature type="domain" description="Xylose isomerase-like TIM barrel" evidence="9">
    <location>
        <begin position="19"/>
        <end position="279"/>
    </location>
</feature>
<dbReference type="PANTHER" id="PTHR21445">
    <property type="entry name" value="ENDONUCLEASE IV ENDODEOXYRIBONUCLEASE IV"/>
    <property type="match status" value="1"/>
</dbReference>
<dbReference type="GO" id="GO:0008833">
    <property type="term" value="F:deoxyribonuclease IV (phage-T4-induced) activity"/>
    <property type="evidence" value="ECO:0007669"/>
    <property type="project" value="UniProtKB-EC"/>
</dbReference>
<dbReference type="Proteomes" id="UP001469365">
    <property type="component" value="Unassembled WGS sequence"/>
</dbReference>
<evidence type="ECO:0000313" key="10">
    <source>
        <dbReference type="EMBL" id="MEK8128592.1"/>
    </source>
</evidence>
<evidence type="ECO:0000256" key="1">
    <source>
        <dbReference type="ARBA" id="ARBA00001947"/>
    </source>
</evidence>
<evidence type="ECO:0000256" key="8">
    <source>
        <dbReference type="ARBA" id="ARBA00023204"/>
    </source>
</evidence>
<reference evidence="10 11" key="1">
    <citation type="submission" date="2024-04" db="EMBL/GenBank/DDBJ databases">
        <title>draft genome sequnece of Paenibacillus filicis.</title>
        <authorList>
            <person name="Kim D.-U."/>
        </authorList>
    </citation>
    <scope>NUCLEOTIDE SEQUENCE [LARGE SCALE GENOMIC DNA]</scope>
    <source>
        <strain evidence="10 11">KACC14197</strain>
    </source>
</reference>
<evidence type="ECO:0000256" key="4">
    <source>
        <dbReference type="ARBA" id="ARBA00022723"/>
    </source>
</evidence>
<accession>A0ABU9DK72</accession>
<evidence type="ECO:0000256" key="2">
    <source>
        <dbReference type="ARBA" id="ARBA00005340"/>
    </source>
</evidence>
<dbReference type="RefSeq" id="WP_341415670.1">
    <property type="nucleotide sequence ID" value="NZ_JBBPCC010000006.1"/>
</dbReference>
<keyword evidence="3" id="KW-0540">Nuclease</keyword>
<evidence type="ECO:0000259" key="9">
    <source>
        <dbReference type="Pfam" id="PF01261"/>
    </source>
</evidence>
<keyword evidence="8" id="KW-0234">DNA repair</keyword>
<keyword evidence="5" id="KW-0227">DNA damage</keyword>
<dbReference type="NCBIfam" id="TIGR00587">
    <property type="entry name" value="nfo"/>
    <property type="match status" value="1"/>
</dbReference>
<dbReference type="PROSITE" id="PS51432">
    <property type="entry name" value="AP_NUCLEASE_F2_4"/>
    <property type="match status" value="1"/>
</dbReference>
<dbReference type="SUPFAM" id="SSF51658">
    <property type="entry name" value="Xylose isomerase-like"/>
    <property type="match status" value="1"/>
</dbReference>
<dbReference type="Pfam" id="PF01261">
    <property type="entry name" value="AP_endonuc_2"/>
    <property type="match status" value="1"/>
</dbReference>
<dbReference type="EMBL" id="JBBPCC010000006">
    <property type="protein sequence ID" value="MEK8128592.1"/>
    <property type="molecule type" value="Genomic_DNA"/>
</dbReference>
<keyword evidence="11" id="KW-1185">Reference proteome</keyword>
<protein>
    <submittedName>
        <fullName evidence="10">Deoxyribonuclease IV</fullName>
        <ecNumber evidence="10">3.1.21.2</ecNumber>
    </submittedName>
</protein>
<gene>
    <name evidence="10" type="ORF">WMW72_11815</name>
</gene>
<dbReference type="InterPro" id="IPR013022">
    <property type="entry name" value="Xyl_isomerase-like_TIM-brl"/>
</dbReference>
<comment type="caution">
    <text evidence="10">The sequence shown here is derived from an EMBL/GenBank/DDBJ whole genome shotgun (WGS) entry which is preliminary data.</text>
</comment>
<dbReference type="PROSITE" id="PS00731">
    <property type="entry name" value="AP_NUCLEASE_F2_3"/>
    <property type="match status" value="1"/>
</dbReference>
<name>A0ABU9DK72_9BACL</name>
<organism evidence="10 11">
    <name type="scientific">Paenibacillus filicis</name>
    <dbReference type="NCBI Taxonomy" id="669464"/>
    <lineage>
        <taxon>Bacteria</taxon>
        <taxon>Bacillati</taxon>
        <taxon>Bacillota</taxon>
        <taxon>Bacilli</taxon>
        <taxon>Bacillales</taxon>
        <taxon>Paenibacillaceae</taxon>
        <taxon>Paenibacillus</taxon>
    </lineage>
</organism>
<dbReference type="CDD" id="cd00019">
    <property type="entry name" value="AP2Ec"/>
    <property type="match status" value="1"/>
</dbReference>
<dbReference type="InterPro" id="IPR001719">
    <property type="entry name" value="AP_endonuc_2"/>
</dbReference>
<dbReference type="EC" id="3.1.21.2" evidence="10"/>
<proteinExistence type="inferred from homology"/>
<dbReference type="InterPro" id="IPR018246">
    <property type="entry name" value="AP_endonuc_F2_Zn_BS"/>
</dbReference>
<sequence length="291" mass="31758">MKFGCHLSIRRGYLEAAKTAVRLGAESFQYFPKNPRSLSIKTPIPADAQACAAYCREHGILSIAHTPYPTNLAVEPGDLRDATIASLQNDLSIADACGSVGIIVHFGKYRGKDPLQGYKNIIQCINDVLAGYAGSTLLLLENQAGEGSAMGMTLEELVQVRSLCQQPGLVGFCLDTCHAFASGLWPSGVTDGWGQLQLEMERTGYWQALHAIHLNDSVYPRGGCKDRHARIGKGTMGEERFARMLASRPLRTREGLPVVLETPVAPGTTHEAEIRYIQELSRLDENRFVSG</sequence>
<dbReference type="Gene3D" id="3.20.20.150">
    <property type="entry name" value="Divalent-metal-dependent TIM barrel enzymes"/>
    <property type="match status" value="1"/>
</dbReference>
<evidence type="ECO:0000256" key="3">
    <source>
        <dbReference type="ARBA" id="ARBA00022722"/>
    </source>
</evidence>